<dbReference type="InterPro" id="IPR032867">
    <property type="entry name" value="DYW_dom"/>
</dbReference>
<protein>
    <submittedName>
        <fullName evidence="5">Pentatricopeptide repeat-containing protein</fullName>
    </submittedName>
</protein>
<dbReference type="PROSITE" id="PS51375">
    <property type="entry name" value="PPR"/>
    <property type="match status" value="1"/>
</dbReference>
<dbReference type="InterPro" id="IPR046960">
    <property type="entry name" value="PPR_At4g14850-like_plant"/>
</dbReference>
<feature type="repeat" description="PPR" evidence="3">
    <location>
        <begin position="116"/>
        <end position="150"/>
    </location>
</feature>
<dbReference type="Proteomes" id="UP000289340">
    <property type="component" value="Chromosome 2"/>
</dbReference>
<keyword evidence="2" id="KW-0677">Repeat</keyword>
<dbReference type="InterPro" id="IPR011990">
    <property type="entry name" value="TPR-like_helical_dom_sf"/>
</dbReference>
<dbReference type="EMBL" id="QZWG01000002">
    <property type="protein sequence ID" value="RZC25304.1"/>
    <property type="molecule type" value="Genomic_DNA"/>
</dbReference>
<dbReference type="Gene3D" id="1.25.40.10">
    <property type="entry name" value="Tetratricopeptide repeat domain"/>
    <property type="match status" value="1"/>
</dbReference>
<dbReference type="InterPro" id="IPR002885">
    <property type="entry name" value="PPR_rpt"/>
</dbReference>
<evidence type="ECO:0000313" key="6">
    <source>
        <dbReference type="Proteomes" id="UP000289340"/>
    </source>
</evidence>
<dbReference type="GO" id="GO:0008270">
    <property type="term" value="F:zinc ion binding"/>
    <property type="evidence" value="ECO:0007669"/>
    <property type="project" value="InterPro"/>
</dbReference>
<dbReference type="AlphaFoldDB" id="A0A445LQ22"/>
<dbReference type="Pfam" id="PF13041">
    <property type="entry name" value="PPR_2"/>
    <property type="match status" value="1"/>
</dbReference>
<dbReference type="Pfam" id="PF14432">
    <property type="entry name" value="DYW_deaminase"/>
    <property type="match status" value="1"/>
</dbReference>
<organism evidence="5 6">
    <name type="scientific">Glycine soja</name>
    <name type="common">Wild soybean</name>
    <dbReference type="NCBI Taxonomy" id="3848"/>
    <lineage>
        <taxon>Eukaryota</taxon>
        <taxon>Viridiplantae</taxon>
        <taxon>Streptophyta</taxon>
        <taxon>Embryophyta</taxon>
        <taxon>Tracheophyta</taxon>
        <taxon>Spermatophyta</taxon>
        <taxon>Magnoliopsida</taxon>
        <taxon>eudicotyledons</taxon>
        <taxon>Gunneridae</taxon>
        <taxon>Pentapetalae</taxon>
        <taxon>rosids</taxon>
        <taxon>fabids</taxon>
        <taxon>Fabales</taxon>
        <taxon>Fabaceae</taxon>
        <taxon>Papilionoideae</taxon>
        <taxon>50 kb inversion clade</taxon>
        <taxon>NPAAA clade</taxon>
        <taxon>indigoferoid/millettioid clade</taxon>
        <taxon>Phaseoleae</taxon>
        <taxon>Glycine</taxon>
        <taxon>Glycine subgen. Soja</taxon>
    </lineage>
</organism>
<sequence>MDAHSDLFAAIGLVDMHSKCEMMDDARRAYDSMYAVSLFSNMFSKDIDFNQTTLSRVLKSVASLQAIKVCKQIHIISIKVGIYSDFYVIYSLVDKFGKCNHIDEASKTFEDCTWEDLVAYTSMIRTYSQYGDGEEALKLYLEMQDADINPDPFICSSLLNACANLSTYEQGKQLHIKDKVYTLSLGDLLSKAGYSSIVDIEIHNVDKSEKEKLLYLRICVDCHTFFKFVCEIVSREIIVRDINRFHHFKAILT</sequence>
<comment type="similarity">
    <text evidence="1">Belongs to the PPR family. PCMP-H subfamily.</text>
</comment>
<dbReference type="GO" id="GO:0009451">
    <property type="term" value="P:RNA modification"/>
    <property type="evidence" value="ECO:0007669"/>
    <property type="project" value="InterPro"/>
</dbReference>
<gene>
    <name evidence="5" type="ORF">D0Y65_004131</name>
</gene>
<dbReference type="SMR" id="A0A445LQ22"/>
<keyword evidence="6" id="KW-1185">Reference proteome</keyword>
<accession>A0A445LQ22</accession>
<evidence type="ECO:0000313" key="5">
    <source>
        <dbReference type="EMBL" id="RZC25304.1"/>
    </source>
</evidence>
<comment type="caution">
    <text evidence="5">The sequence shown here is derived from an EMBL/GenBank/DDBJ whole genome shotgun (WGS) entry which is preliminary data.</text>
</comment>
<evidence type="ECO:0000256" key="2">
    <source>
        <dbReference type="ARBA" id="ARBA00022737"/>
    </source>
</evidence>
<evidence type="ECO:0000256" key="1">
    <source>
        <dbReference type="ARBA" id="ARBA00006643"/>
    </source>
</evidence>
<evidence type="ECO:0000256" key="3">
    <source>
        <dbReference type="PROSITE-ProRule" id="PRU00708"/>
    </source>
</evidence>
<dbReference type="NCBIfam" id="TIGR00756">
    <property type="entry name" value="PPR"/>
    <property type="match status" value="1"/>
</dbReference>
<proteinExistence type="inferred from homology"/>
<dbReference type="GO" id="GO:0003723">
    <property type="term" value="F:RNA binding"/>
    <property type="evidence" value="ECO:0007669"/>
    <property type="project" value="InterPro"/>
</dbReference>
<name>A0A445LQ22_GLYSO</name>
<dbReference type="PANTHER" id="PTHR47926">
    <property type="entry name" value="PENTATRICOPEPTIDE REPEAT-CONTAINING PROTEIN"/>
    <property type="match status" value="1"/>
</dbReference>
<reference evidence="5 6" key="1">
    <citation type="submission" date="2018-09" db="EMBL/GenBank/DDBJ databases">
        <title>A high-quality reference genome of wild soybean provides a powerful tool to mine soybean genomes.</title>
        <authorList>
            <person name="Xie M."/>
            <person name="Chung C.Y.L."/>
            <person name="Li M.-W."/>
            <person name="Wong F.-L."/>
            <person name="Chan T.-F."/>
            <person name="Lam H.-M."/>
        </authorList>
    </citation>
    <scope>NUCLEOTIDE SEQUENCE [LARGE SCALE GENOMIC DNA]</scope>
    <source>
        <strain evidence="6">cv. W05</strain>
        <tissue evidence="5">Hypocotyl of etiolated seedlings</tissue>
    </source>
</reference>
<feature type="domain" description="DYW" evidence="4">
    <location>
        <begin position="216"/>
        <end position="249"/>
    </location>
</feature>
<dbReference type="FunFam" id="1.25.40.10:FF:002176">
    <property type="entry name" value="Pentatricopeptide repeat-containing protein"/>
    <property type="match status" value="1"/>
</dbReference>
<evidence type="ECO:0000259" key="4">
    <source>
        <dbReference type="Pfam" id="PF14432"/>
    </source>
</evidence>